<dbReference type="EMBL" id="CAJOBD010044230">
    <property type="protein sequence ID" value="CAF4330219.1"/>
    <property type="molecule type" value="Genomic_DNA"/>
</dbReference>
<protein>
    <submittedName>
        <fullName evidence="1">Uncharacterized protein</fullName>
    </submittedName>
</protein>
<name>A0A820JPS7_9BILA</name>
<evidence type="ECO:0000313" key="2">
    <source>
        <dbReference type="Proteomes" id="UP000663836"/>
    </source>
</evidence>
<sequence>ELLPNNQVAKEVYRPSAIVHYSIRFEDVPINDNVNVGVEIRGSNPAGGPRGYILMASNITSIKEFTEKKNNHLEYKLIPNEIFAGYSWFLRPFVFFTNETIGSTNMMNAGVSEMFTVLKQ</sequence>
<proteinExistence type="predicted"/>
<dbReference type="AlphaFoldDB" id="A0A820JPS7"/>
<reference evidence="1" key="1">
    <citation type="submission" date="2021-02" db="EMBL/GenBank/DDBJ databases">
        <authorList>
            <person name="Nowell W R."/>
        </authorList>
    </citation>
    <scope>NUCLEOTIDE SEQUENCE</scope>
</reference>
<dbReference type="Proteomes" id="UP000663836">
    <property type="component" value="Unassembled WGS sequence"/>
</dbReference>
<gene>
    <name evidence="1" type="ORF">JBS370_LOCUS41288</name>
</gene>
<feature type="non-terminal residue" evidence="1">
    <location>
        <position position="1"/>
    </location>
</feature>
<comment type="caution">
    <text evidence="1">The sequence shown here is derived from an EMBL/GenBank/DDBJ whole genome shotgun (WGS) entry which is preliminary data.</text>
</comment>
<organism evidence="1 2">
    <name type="scientific">Rotaria sordida</name>
    <dbReference type="NCBI Taxonomy" id="392033"/>
    <lineage>
        <taxon>Eukaryota</taxon>
        <taxon>Metazoa</taxon>
        <taxon>Spiralia</taxon>
        <taxon>Gnathifera</taxon>
        <taxon>Rotifera</taxon>
        <taxon>Eurotatoria</taxon>
        <taxon>Bdelloidea</taxon>
        <taxon>Philodinida</taxon>
        <taxon>Philodinidae</taxon>
        <taxon>Rotaria</taxon>
    </lineage>
</organism>
<evidence type="ECO:0000313" key="1">
    <source>
        <dbReference type="EMBL" id="CAF4330219.1"/>
    </source>
</evidence>
<accession>A0A820JPS7</accession>